<proteinExistence type="predicted"/>
<dbReference type="AlphaFoldDB" id="A0A1I5B686"/>
<accession>A0A1I5B686</accession>
<dbReference type="STRING" id="684065.SAMN05421738_1229"/>
<reference evidence="2" key="1">
    <citation type="submission" date="2016-10" db="EMBL/GenBank/DDBJ databases">
        <authorList>
            <person name="Varghese N."/>
            <person name="Submissions S."/>
        </authorList>
    </citation>
    <scope>NUCLEOTIDE SEQUENCE [LARGE SCALE GENOMIC DNA]</scope>
    <source>
        <strain evidence="2">XJ109</strain>
    </source>
</reference>
<dbReference type="EMBL" id="FOUZ01000022">
    <property type="protein sequence ID" value="SFN70217.1"/>
    <property type="molecule type" value="Genomic_DNA"/>
</dbReference>
<organism evidence="1 2">
    <name type="scientific">Algoriella xinjiangensis</name>
    <dbReference type="NCBI Taxonomy" id="684065"/>
    <lineage>
        <taxon>Bacteria</taxon>
        <taxon>Pseudomonadati</taxon>
        <taxon>Bacteroidota</taxon>
        <taxon>Flavobacteriia</taxon>
        <taxon>Flavobacteriales</taxon>
        <taxon>Weeksellaceae</taxon>
        <taxon>Algoriella</taxon>
    </lineage>
</organism>
<sequence>MMFRIFILFILFINFSCLEKEKIEKNLLLERDHFFQKKGLSKNEFQYKFYIRNGNDYTHYVLKCYKIKNNDSIIIYLTRDDTADYFIEVNDNFKKYQKPK</sequence>
<name>A0A1I5B686_9FLAO</name>
<keyword evidence="2" id="KW-1185">Reference proteome</keyword>
<protein>
    <submittedName>
        <fullName evidence="1">Uncharacterized protein</fullName>
    </submittedName>
</protein>
<evidence type="ECO:0000313" key="1">
    <source>
        <dbReference type="EMBL" id="SFN70217.1"/>
    </source>
</evidence>
<dbReference type="OrthoDB" id="1424743at2"/>
<gene>
    <name evidence="1" type="ORF">SAMN05421738_1229</name>
</gene>
<dbReference type="Proteomes" id="UP000199149">
    <property type="component" value="Unassembled WGS sequence"/>
</dbReference>
<evidence type="ECO:0000313" key="2">
    <source>
        <dbReference type="Proteomes" id="UP000199149"/>
    </source>
</evidence>
<dbReference type="RefSeq" id="WP_092910532.1">
    <property type="nucleotide sequence ID" value="NZ_FOUZ01000022.1"/>
</dbReference>